<protein>
    <recommendedName>
        <fullName evidence="2">DUF4283 domain-containing protein</fullName>
    </recommendedName>
</protein>
<evidence type="ECO:0000313" key="4">
    <source>
        <dbReference type="Proteomes" id="UP001472677"/>
    </source>
</evidence>
<feature type="region of interest" description="Disordered" evidence="1">
    <location>
        <begin position="1"/>
        <end position="68"/>
    </location>
</feature>
<evidence type="ECO:0000313" key="3">
    <source>
        <dbReference type="EMBL" id="KAK8499601.1"/>
    </source>
</evidence>
<evidence type="ECO:0000256" key="1">
    <source>
        <dbReference type="SAM" id="MobiDB-lite"/>
    </source>
</evidence>
<keyword evidence="4" id="KW-1185">Reference proteome</keyword>
<dbReference type="EMBL" id="JBBPBM010000233">
    <property type="protein sequence ID" value="KAK8499601.1"/>
    <property type="molecule type" value="Genomic_DNA"/>
</dbReference>
<dbReference type="Pfam" id="PF14111">
    <property type="entry name" value="DUF4283"/>
    <property type="match status" value="1"/>
</dbReference>
<feature type="compositionally biased region" description="Polar residues" evidence="1">
    <location>
        <begin position="1"/>
        <end position="13"/>
    </location>
</feature>
<feature type="region of interest" description="Disordered" evidence="1">
    <location>
        <begin position="186"/>
        <end position="222"/>
    </location>
</feature>
<dbReference type="PANTHER" id="PTHR31286:SF173">
    <property type="entry name" value="DUF4283 DOMAIN-CONTAINING PROTEIN"/>
    <property type="match status" value="1"/>
</dbReference>
<feature type="compositionally biased region" description="Low complexity" evidence="1">
    <location>
        <begin position="29"/>
        <end position="45"/>
    </location>
</feature>
<dbReference type="InterPro" id="IPR040256">
    <property type="entry name" value="At4g02000-like"/>
</dbReference>
<proteinExistence type="predicted"/>
<accession>A0ABR2AZ70</accession>
<dbReference type="Proteomes" id="UP001472677">
    <property type="component" value="Unassembled WGS sequence"/>
</dbReference>
<name>A0ABR2AZ70_9ROSI</name>
<evidence type="ECO:0000259" key="2">
    <source>
        <dbReference type="Pfam" id="PF14111"/>
    </source>
</evidence>
<feature type="domain" description="DUF4283" evidence="2">
    <location>
        <begin position="107"/>
        <end position="188"/>
    </location>
</feature>
<reference evidence="3 4" key="1">
    <citation type="journal article" date="2024" name="G3 (Bethesda)">
        <title>Genome assembly of Hibiscus sabdariffa L. provides insights into metabolisms of medicinal natural products.</title>
        <authorList>
            <person name="Kim T."/>
        </authorList>
    </citation>
    <scope>NUCLEOTIDE SEQUENCE [LARGE SCALE GENOMIC DNA]</scope>
    <source>
        <strain evidence="3">TK-2024</strain>
        <tissue evidence="3">Old leaves</tissue>
    </source>
</reference>
<sequence>MIADFSEQSNSPRNPRKHRRLDDDPPDTGDPCGSSPSLPPSQSAPTDSRPPSYKDKLTGGSRLPIEEEENLDDDEIEILDGDVTTSIVDGIINIDFSDRIRDLAIKSLDQTVVVKLLGRRIGYNTLWGKLYELWKPAQAFRLMDIENDYFLVTFRNHSDYLHALVGGPWTIFGNYLTVESWTENFTPSQSHPRKKTSDPQPNQCDDVPVASPPAPHQPSETEAFGPWMIVARKQRRGPKKTVVVDNSFASAPQVNTCFDPIMDEGVEVQPPEIVEPLRPPRFVTKGKLDAAKPTTASKPSKSVIHVRKPLSISQNVPTSRLSSIASSSFTFPSVPLSSKPIDRGNHYVVNIFENDDPNVVYAPIHQDKGSRSMPPGDPPDVQGLQARTSMVGMDFSQQDGSTLPSKLVIPSESNSDMCLDAAVVTASS</sequence>
<dbReference type="PANTHER" id="PTHR31286">
    <property type="entry name" value="GLYCINE-RICH CELL WALL STRUCTURAL PROTEIN 1.8-LIKE"/>
    <property type="match status" value="1"/>
</dbReference>
<organism evidence="3 4">
    <name type="scientific">Hibiscus sabdariffa</name>
    <name type="common">roselle</name>
    <dbReference type="NCBI Taxonomy" id="183260"/>
    <lineage>
        <taxon>Eukaryota</taxon>
        <taxon>Viridiplantae</taxon>
        <taxon>Streptophyta</taxon>
        <taxon>Embryophyta</taxon>
        <taxon>Tracheophyta</taxon>
        <taxon>Spermatophyta</taxon>
        <taxon>Magnoliopsida</taxon>
        <taxon>eudicotyledons</taxon>
        <taxon>Gunneridae</taxon>
        <taxon>Pentapetalae</taxon>
        <taxon>rosids</taxon>
        <taxon>malvids</taxon>
        <taxon>Malvales</taxon>
        <taxon>Malvaceae</taxon>
        <taxon>Malvoideae</taxon>
        <taxon>Hibiscus</taxon>
    </lineage>
</organism>
<comment type="caution">
    <text evidence="3">The sequence shown here is derived from an EMBL/GenBank/DDBJ whole genome shotgun (WGS) entry which is preliminary data.</text>
</comment>
<dbReference type="InterPro" id="IPR025558">
    <property type="entry name" value="DUF4283"/>
</dbReference>
<gene>
    <name evidence="3" type="ORF">V6N12_000123</name>
</gene>